<dbReference type="Gene3D" id="3.40.50.300">
    <property type="entry name" value="P-loop containing nucleotide triphosphate hydrolases"/>
    <property type="match status" value="1"/>
</dbReference>
<dbReference type="SUPFAM" id="SSF52540">
    <property type="entry name" value="P-loop containing nucleoside triphosphate hydrolases"/>
    <property type="match status" value="1"/>
</dbReference>
<dbReference type="CDD" id="cd02042">
    <property type="entry name" value="ParAB_family"/>
    <property type="match status" value="1"/>
</dbReference>
<gene>
    <name evidence="3" type="ORF">AMST5_03174</name>
</gene>
<evidence type="ECO:0000256" key="1">
    <source>
        <dbReference type="SAM" id="MobiDB-lite"/>
    </source>
</evidence>
<sequence>MHIVALVTRKGGAGKSTLASNLAVAAHLSGQRVFICDLDPLQSLVKWSRVRDAIDIPVEHIPGDKLRRALAALEENGIGLVVIDTPGADAACCADAIEAADFCIIPTRPNILDIWASEETIARVKAAGKDYAFLLNQCPPVRQASRVARGAESLQEFGALLAPMISTRVDYQEAVRLGLGVNELRPRGAAAAEMTQLWAAVQCRLEEIVRDRLTARLRVNPVLASYREFFDQAARISDFYGSLLKKMIPEGEPDTAAAAPPESEDAARRRTGV</sequence>
<dbReference type="EMBL" id="OY288114">
    <property type="protein sequence ID" value="CAJ0880644.1"/>
    <property type="molecule type" value="Genomic_DNA"/>
</dbReference>
<proteinExistence type="predicted"/>
<dbReference type="InterPro" id="IPR027417">
    <property type="entry name" value="P-loop_NTPase"/>
</dbReference>
<feature type="region of interest" description="Disordered" evidence="1">
    <location>
        <begin position="251"/>
        <end position="273"/>
    </location>
</feature>
<dbReference type="InterPro" id="IPR050678">
    <property type="entry name" value="DNA_Partitioning_ATPase"/>
</dbReference>
<dbReference type="PANTHER" id="PTHR13696">
    <property type="entry name" value="P-LOOP CONTAINING NUCLEOSIDE TRIPHOSPHATE HYDROLASE"/>
    <property type="match status" value="1"/>
</dbReference>
<name>A0AA48M4T7_9ZZZZ</name>
<evidence type="ECO:0000259" key="2">
    <source>
        <dbReference type="Pfam" id="PF01656"/>
    </source>
</evidence>
<protein>
    <recommendedName>
        <fullName evidence="2">CobQ/CobB/MinD/ParA nucleotide binding domain-containing protein</fullName>
    </recommendedName>
</protein>
<organism evidence="3">
    <name type="scientific">freshwater sediment metagenome</name>
    <dbReference type="NCBI Taxonomy" id="556182"/>
    <lineage>
        <taxon>unclassified sequences</taxon>
        <taxon>metagenomes</taxon>
        <taxon>ecological metagenomes</taxon>
    </lineage>
</organism>
<dbReference type="PANTHER" id="PTHR13696:SF96">
    <property type="entry name" value="COBQ_COBB_MIND_PARA NUCLEOTIDE BINDING DOMAIN-CONTAINING PROTEIN"/>
    <property type="match status" value="1"/>
</dbReference>
<dbReference type="Pfam" id="PF01656">
    <property type="entry name" value="CbiA"/>
    <property type="match status" value="1"/>
</dbReference>
<evidence type="ECO:0000313" key="3">
    <source>
        <dbReference type="EMBL" id="CAJ0880644.1"/>
    </source>
</evidence>
<reference evidence="3" key="1">
    <citation type="submission" date="2023-07" db="EMBL/GenBank/DDBJ databases">
        <authorList>
            <person name="Pelsma A.J. K."/>
        </authorList>
    </citation>
    <scope>NUCLEOTIDE SEQUENCE</scope>
</reference>
<accession>A0AA48M4T7</accession>
<dbReference type="AlphaFoldDB" id="A0AA48M4T7"/>
<feature type="domain" description="CobQ/CobB/MinD/ParA nucleotide binding" evidence="2">
    <location>
        <begin position="5"/>
        <end position="174"/>
    </location>
</feature>
<dbReference type="InterPro" id="IPR002586">
    <property type="entry name" value="CobQ/CobB/MinD/ParA_Nub-bd_dom"/>
</dbReference>